<dbReference type="SUPFAM" id="SSF50729">
    <property type="entry name" value="PH domain-like"/>
    <property type="match status" value="1"/>
</dbReference>
<proteinExistence type="predicted"/>
<dbReference type="InterPro" id="IPR001849">
    <property type="entry name" value="PH_domain"/>
</dbReference>
<evidence type="ECO:0000313" key="3">
    <source>
        <dbReference type="EMBL" id="CAG5100420.1"/>
    </source>
</evidence>
<dbReference type="InterPro" id="IPR051364">
    <property type="entry name" value="Cytokinesis/Rho-signaling"/>
</dbReference>
<feature type="region of interest" description="Disordered" evidence="1">
    <location>
        <begin position="425"/>
        <end position="455"/>
    </location>
</feature>
<dbReference type="PANTHER" id="PTHR21538:SF24">
    <property type="entry name" value="PH DOMAIN-CONTAINING PROTEIN"/>
    <property type="match status" value="1"/>
</dbReference>
<keyword evidence="4" id="KW-1185">Reference proteome</keyword>
<dbReference type="Pfam" id="PF08174">
    <property type="entry name" value="Anillin"/>
    <property type="match status" value="1"/>
</dbReference>
<dbReference type="EMBL" id="OU015569">
    <property type="protein sequence ID" value="CAG5100420.1"/>
    <property type="molecule type" value="Genomic_DNA"/>
</dbReference>
<dbReference type="PANTHER" id="PTHR21538">
    <property type="entry name" value="ANILLIN/RHOTEKIN RTKN"/>
    <property type="match status" value="1"/>
</dbReference>
<feature type="compositionally biased region" description="Polar residues" evidence="1">
    <location>
        <begin position="358"/>
        <end position="377"/>
    </location>
</feature>
<feature type="domain" description="PH" evidence="2">
    <location>
        <begin position="207"/>
        <end position="303"/>
    </location>
</feature>
<sequence>MSETTKEAALLRETRVSEALLKLSKNSTRESQRLQAIKTSWTAKLRASAIRSNWNKSVDKECGADIVLEDLCVPFIPQEKKKTSYRKACFFVAKIGSMVKDSELFTFGKDVTELKIPTKLHFENVAADFELFLDFYGMDLTLKEKLSSVSPTAKFSKWASAKLTKKDLTSRMQTHILEPTDSAPKIPRIYGTVDCCASSRISVFEEIIHEGFVHLWKEQSGTWQMVWASLKNGVFKCQIDPRSKSQVILEVPFTGDLIIKKSDRRRQYALGLKNAKHDVVIACQDGEDMLEWMKSSTKHQQHLYKWDKFADENCELDISGDLEQRPLSPLFTSKYIAEVSNTPKRPSTAMAERRRMSQRSVYSASSGRQPKRSSSIESPRKTALATSMPARPFVTPRFNGLDKPMTFEELDSPITPVQILRIDSDAESDDNTMNDGEELANAYDIGETTDDFIKK</sequence>
<reference evidence="3 4" key="1">
    <citation type="submission" date="2021-04" db="EMBL/GenBank/DDBJ databases">
        <authorList>
            <person name="Bliznina A."/>
        </authorList>
    </citation>
    <scope>NUCLEOTIDE SEQUENCE [LARGE SCALE GENOMIC DNA]</scope>
</reference>
<feature type="region of interest" description="Disordered" evidence="1">
    <location>
        <begin position="341"/>
        <end position="389"/>
    </location>
</feature>
<dbReference type="Proteomes" id="UP001158576">
    <property type="component" value="Chromosome XSR"/>
</dbReference>
<organism evidence="3 4">
    <name type="scientific">Oikopleura dioica</name>
    <name type="common">Tunicate</name>
    <dbReference type="NCBI Taxonomy" id="34765"/>
    <lineage>
        <taxon>Eukaryota</taxon>
        <taxon>Metazoa</taxon>
        <taxon>Chordata</taxon>
        <taxon>Tunicata</taxon>
        <taxon>Appendicularia</taxon>
        <taxon>Copelata</taxon>
        <taxon>Oikopleuridae</taxon>
        <taxon>Oikopleura</taxon>
    </lineage>
</organism>
<evidence type="ECO:0000259" key="2">
    <source>
        <dbReference type="SMART" id="SM00233"/>
    </source>
</evidence>
<dbReference type="InterPro" id="IPR011993">
    <property type="entry name" value="PH-like_dom_sf"/>
</dbReference>
<evidence type="ECO:0000256" key="1">
    <source>
        <dbReference type="SAM" id="MobiDB-lite"/>
    </source>
</evidence>
<evidence type="ECO:0000313" key="4">
    <source>
        <dbReference type="Proteomes" id="UP001158576"/>
    </source>
</evidence>
<dbReference type="InterPro" id="IPR012966">
    <property type="entry name" value="AHD"/>
</dbReference>
<dbReference type="SMART" id="SM00233">
    <property type="entry name" value="PH"/>
    <property type="match status" value="1"/>
</dbReference>
<feature type="compositionally biased region" description="Acidic residues" evidence="1">
    <location>
        <begin position="425"/>
        <end position="438"/>
    </location>
</feature>
<name>A0ABN7SHU4_OIKDI</name>
<gene>
    <name evidence="3" type="ORF">OKIOD_LOCUS8549</name>
</gene>
<dbReference type="Gene3D" id="2.30.29.30">
    <property type="entry name" value="Pleckstrin-homology domain (PH domain)/Phosphotyrosine-binding domain (PTB)"/>
    <property type="match status" value="1"/>
</dbReference>
<accession>A0ABN7SHU4</accession>
<dbReference type="CDD" id="cd00821">
    <property type="entry name" value="PH"/>
    <property type="match status" value="1"/>
</dbReference>
<protein>
    <submittedName>
        <fullName evidence="3">Oidioi.mRNA.OKI2018_I69.XSR.g16991.t1.cds</fullName>
    </submittedName>
</protein>